<dbReference type="Proteomes" id="UP000887540">
    <property type="component" value="Unplaced"/>
</dbReference>
<evidence type="ECO:0000256" key="1">
    <source>
        <dbReference type="SAM" id="MobiDB-lite"/>
    </source>
</evidence>
<dbReference type="WBParaSite" id="ACRNAN_scaffold6231.g16692.t1">
    <property type="protein sequence ID" value="ACRNAN_scaffold6231.g16692.t1"/>
    <property type="gene ID" value="ACRNAN_scaffold6231.g16692"/>
</dbReference>
<organism evidence="2 3">
    <name type="scientific">Acrobeloides nanus</name>
    <dbReference type="NCBI Taxonomy" id="290746"/>
    <lineage>
        <taxon>Eukaryota</taxon>
        <taxon>Metazoa</taxon>
        <taxon>Ecdysozoa</taxon>
        <taxon>Nematoda</taxon>
        <taxon>Chromadorea</taxon>
        <taxon>Rhabditida</taxon>
        <taxon>Tylenchina</taxon>
        <taxon>Cephalobomorpha</taxon>
        <taxon>Cephaloboidea</taxon>
        <taxon>Cephalobidae</taxon>
        <taxon>Acrobeloides</taxon>
    </lineage>
</organism>
<accession>A0A914E7I9</accession>
<dbReference type="AlphaFoldDB" id="A0A914E7I9"/>
<feature type="region of interest" description="Disordered" evidence="1">
    <location>
        <begin position="32"/>
        <end position="111"/>
    </location>
</feature>
<feature type="compositionally biased region" description="Basic and acidic residues" evidence="1">
    <location>
        <begin position="57"/>
        <end position="68"/>
    </location>
</feature>
<name>A0A914E7I9_9BILA</name>
<proteinExistence type="predicted"/>
<reference evidence="3" key="1">
    <citation type="submission" date="2022-11" db="UniProtKB">
        <authorList>
            <consortium name="WormBaseParasite"/>
        </authorList>
    </citation>
    <scope>IDENTIFICATION</scope>
</reference>
<sequence>MHSRHGFWDLAMKQTINFLGIRQRPRFMITSDSTELSGSQFSPEEANSLDSSPIHIGRFEIKTDEGSKHPVSYHRSHRAGTTTTEETVSLMPIQEQDERERGDTITSLSQV</sequence>
<protein>
    <submittedName>
        <fullName evidence="3">Uncharacterized protein</fullName>
    </submittedName>
</protein>
<evidence type="ECO:0000313" key="3">
    <source>
        <dbReference type="WBParaSite" id="ACRNAN_scaffold6231.g16692.t1"/>
    </source>
</evidence>
<keyword evidence="2" id="KW-1185">Reference proteome</keyword>
<evidence type="ECO:0000313" key="2">
    <source>
        <dbReference type="Proteomes" id="UP000887540"/>
    </source>
</evidence>
<feature type="compositionally biased region" description="Polar residues" evidence="1">
    <location>
        <begin position="32"/>
        <end position="42"/>
    </location>
</feature>